<organism evidence="1 2">
    <name type="scientific">Mycolicibacterium mageritense</name>
    <name type="common">Mycobacterium mageritense</name>
    <dbReference type="NCBI Taxonomy" id="53462"/>
    <lineage>
        <taxon>Bacteria</taxon>
        <taxon>Bacillati</taxon>
        <taxon>Actinomycetota</taxon>
        <taxon>Actinomycetes</taxon>
        <taxon>Mycobacteriales</taxon>
        <taxon>Mycobacteriaceae</taxon>
        <taxon>Mycolicibacterium</taxon>
    </lineage>
</organism>
<dbReference type="EMBL" id="AP022567">
    <property type="protein sequence ID" value="BBX36939.1"/>
    <property type="molecule type" value="Genomic_DNA"/>
</dbReference>
<sequence>MGQGQQLFELFVRQLQHLQRLILVEADAALQHLLASYAQYVYGCLRHGLSS</sequence>
<evidence type="ECO:0000313" key="1">
    <source>
        <dbReference type="EMBL" id="BBX36939.1"/>
    </source>
</evidence>
<keyword evidence="2" id="KW-1185">Reference proteome</keyword>
<dbReference type="Proteomes" id="UP000465622">
    <property type="component" value="Chromosome"/>
</dbReference>
<reference evidence="1 2" key="1">
    <citation type="journal article" date="2019" name="Emerg. Microbes Infect.">
        <title>Comprehensive subspecies identification of 175 nontuberculous mycobacteria species based on 7547 genomic profiles.</title>
        <authorList>
            <person name="Matsumoto Y."/>
            <person name="Kinjo T."/>
            <person name="Motooka D."/>
            <person name="Nabeya D."/>
            <person name="Jung N."/>
            <person name="Uechi K."/>
            <person name="Horii T."/>
            <person name="Iida T."/>
            <person name="Fujita J."/>
            <person name="Nakamura S."/>
        </authorList>
    </citation>
    <scope>NUCLEOTIDE SEQUENCE [LARGE SCALE GENOMIC DNA]</scope>
    <source>
        <strain evidence="1 2">JCM 12375</strain>
    </source>
</reference>
<protein>
    <recommendedName>
        <fullName evidence="3">Integrase</fullName>
    </recommendedName>
</protein>
<evidence type="ECO:0008006" key="3">
    <source>
        <dbReference type="Google" id="ProtNLM"/>
    </source>
</evidence>
<accession>A0ABM7I222</accession>
<name>A0ABM7I222_MYCME</name>
<evidence type="ECO:0000313" key="2">
    <source>
        <dbReference type="Proteomes" id="UP000465622"/>
    </source>
</evidence>
<gene>
    <name evidence="1" type="ORF">MMAGJ_62210</name>
</gene>
<proteinExistence type="predicted"/>